<keyword evidence="2" id="KW-1185">Reference proteome</keyword>
<organism evidence="1 2">
    <name type="scientific">Maritalea mediterranea</name>
    <dbReference type="NCBI Taxonomy" id="2909667"/>
    <lineage>
        <taxon>Bacteria</taxon>
        <taxon>Pseudomonadati</taxon>
        <taxon>Pseudomonadota</taxon>
        <taxon>Alphaproteobacteria</taxon>
        <taxon>Hyphomicrobiales</taxon>
        <taxon>Devosiaceae</taxon>
        <taxon>Maritalea</taxon>
    </lineage>
</organism>
<protein>
    <recommendedName>
        <fullName evidence="3">CBS domain-containing protein</fullName>
    </recommendedName>
</protein>
<gene>
    <name evidence="1" type="ORF">L1I42_06800</name>
</gene>
<sequence length="269" mass="30264">MSWANDHDASLDVLQQVQGTLTVSLIMVPRQDLSTCVQDESAAQIKARNENQYSFFPVVDRHNRVLGLYNAERWFEDEAPDLPIADDFVRLSEDIVIGADASIFDFVMQADEHQTNLVVSGNQIAGLVSLSDLQKLPVRAALFALITSLEMAMVVAIQRRWPQLEDWISFLSDGRKDMLLSEIGEAKAHDGFVSEIAFTQFSDKADILRKGKLLAPSSAELRKRFKRIRVLRDSVAHANNYAATPTTAKQVCETVRWIYEIKAELLKLV</sequence>
<dbReference type="InterPro" id="IPR046342">
    <property type="entry name" value="CBS_dom_sf"/>
</dbReference>
<comment type="caution">
    <text evidence="1">The sequence shown here is derived from an EMBL/GenBank/DDBJ whole genome shotgun (WGS) entry which is preliminary data.</text>
</comment>
<name>A0ABS9E7P6_9HYPH</name>
<evidence type="ECO:0008006" key="3">
    <source>
        <dbReference type="Google" id="ProtNLM"/>
    </source>
</evidence>
<reference evidence="1 2" key="1">
    <citation type="submission" date="2022-01" db="EMBL/GenBank/DDBJ databases">
        <title>Maritalea mediterranea sp. nov., isolated from marine plastic residues from the Malva-rosa beach (Valencia, Spain).</title>
        <authorList>
            <person name="Vidal-Verdu A."/>
            <person name="Molina-Menor E."/>
            <person name="Pascual J."/>
            <person name="Pereto J."/>
            <person name="Porcar M."/>
        </authorList>
    </citation>
    <scope>NUCLEOTIDE SEQUENCE [LARGE SCALE GENOMIC DNA]</scope>
    <source>
        <strain evidence="1 2">P4.10X</strain>
    </source>
</reference>
<dbReference type="EMBL" id="JAKGTI010000001">
    <property type="protein sequence ID" value="MCF4098199.1"/>
    <property type="molecule type" value="Genomic_DNA"/>
</dbReference>
<proteinExistence type="predicted"/>
<dbReference type="RefSeq" id="WP_236113731.1">
    <property type="nucleotide sequence ID" value="NZ_JAKGTI010000001.1"/>
</dbReference>
<accession>A0ABS9E7P6</accession>
<dbReference type="Gene3D" id="3.10.580.10">
    <property type="entry name" value="CBS-domain"/>
    <property type="match status" value="1"/>
</dbReference>
<dbReference type="Proteomes" id="UP001201217">
    <property type="component" value="Unassembled WGS sequence"/>
</dbReference>
<dbReference type="SUPFAM" id="SSF54631">
    <property type="entry name" value="CBS-domain pair"/>
    <property type="match status" value="1"/>
</dbReference>
<evidence type="ECO:0000313" key="1">
    <source>
        <dbReference type="EMBL" id="MCF4098199.1"/>
    </source>
</evidence>
<evidence type="ECO:0000313" key="2">
    <source>
        <dbReference type="Proteomes" id="UP001201217"/>
    </source>
</evidence>